<dbReference type="GO" id="GO:0000076">
    <property type="term" value="P:DNA replication checkpoint signaling"/>
    <property type="evidence" value="ECO:0007669"/>
    <property type="project" value="TreeGrafter"/>
</dbReference>
<feature type="compositionally biased region" description="Polar residues" evidence="4">
    <location>
        <begin position="993"/>
        <end position="1004"/>
    </location>
</feature>
<keyword evidence="7" id="KW-1185">Reference proteome</keyword>
<accession>A0A7R9Q4B8</accession>
<gene>
    <name evidence="6" type="ORF">OSB1V03_LOCUS11435</name>
</gene>
<comment type="subcellular location">
    <subcellularLocation>
        <location evidence="1">Nucleus</location>
    </subcellularLocation>
</comment>
<dbReference type="EMBL" id="CAJPIZ010008896">
    <property type="protein sequence ID" value="CAG2111454.1"/>
    <property type="molecule type" value="Genomic_DNA"/>
</dbReference>
<evidence type="ECO:0000256" key="1">
    <source>
        <dbReference type="ARBA" id="ARBA00004123"/>
    </source>
</evidence>
<evidence type="ECO:0000313" key="6">
    <source>
        <dbReference type="EMBL" id="CAD7631024.1"/>
    </source>
</evidence>
<evidence type="ECO:0000256" key="3">
    <source>
        <dbReference type="ARBA" id="ARBA00023306"/>
    </source>
</evidence>
<feature type="domain" description="Timeless N-terminal" evidence="5">
    <location>
        <begin position="35"/>
        <end position="305"/>
    </location>
</feature>
<dbReference type="EMBL" id="OC863471">
    <property type="protein sequence ID" value="CAD7631024.1"/>
    <property type="molecule type" value="Genomic_DNA"/>
</dbReference>
<dbReference type="AlphaFoldDB" id="A0A7R9Q4B8"/>
<feature type="compositionally biased region" description="Basic and acidic residues" evidence="4">
    <location>
        <begin position="942"/>
        <end position="960"/>
    </location>
</feature>
<dbReference type="OrthoDB" id="310853at2759"/>
<feature type="compositionally biased region" description="Basic and acidic residues" evidence="4">
    <location>
        <begin position="1006"/>
        <end position="1025"/>
    </location>
</feature>
<dbReference type="Proteomes" id="UP000759131">
    <property type="component" value="Unassembled WGS sequence"/>
</dbReference>
<dbReference type="PANTHER" id="PTHR22940:SF4">
    <property type="entry name" value="PROTEIN TIMELESS HOMOLOG"/>
    <property type="match status" value="1"/>
</dbReference>
<sequence length="1101" mass="129331">MWSNNTELISEVIAVCNDLGHKSKQSDNKYIINKKDCNHVLKDLIRYLRNDTKHTFPVRSQLGSTNIVDNDLIPIVEQYCSEDIPLFDKTLRLLDDLTNPVIILFQEKIPTEISQYQKYLEFQSHLYSYKLSFGSHRRFWTVLAKHLTRIIEMDDENRQIEDFLMAERILILIRNVLYIPIDMSANQKVSEEYTNPHDRIIEVLHSSGIIDLILYLSNDDTQQQFQQFCFHLIEIISLIFKEQNAEFIAKSVGNHEENGGSNGDRRTDFEREIDRKEIKELKARDVSVLAKVRPNLNRFNGTYSIKNMKSISDRDIVCHKTPQDLSQISFDANKDIKRKLRSKKPMEDTVTNKTSFGPQVIHKSSFRVRKILYDFCVEFLNSYNQFMRRISDNLMRNQCQHNDETYYLWAIQFFMEFNRTNPKGSDRLLVSETMCLSSFHYLNTQIDHYMEIIKTDKQAFNLWSKRLHHGIKAYREALFSLNWFDLAKEEDTRYIAKSIKKKLFYEVEYRDQLLALLHEYNEAKMTKTLLKDLIETNHLFIKLLENYYKNNSRLLIREKVRRVKKKSTQKKTPIEKTPPEDIWNEIISTVSEALSGSLELPSPEEDISVRAFDATSEKTSDEQKMDVLRRVNNFLLDRKVVEAISLYRDARNCWTGDEDNAFGAADIAPEDELLSLNEILMTEFPNEATVEEPMDEEIEEQTEERESRQRVREREIEFNEVIHKYCHRNVVRNYCLLLRSYETNSDETNHCLLKMLHRIAFDCKMHAMLFQASLFRTFQRILSDPLRDSSSVKELKRFAKFIVSKFILVAKKNDKVFFELLFWKSATEATQVEDGYSVSVNTKGAKQLWSEEQELELKVLFEEYKDKGTADKDYVDLIVDHLIDDTKTRRQVIKELKRQEIFVETKKRRVLSEKKRSKNSNVTENRRFTSNEFVDDSDSSDGEDRREDHNSVNNDMEARSPKRNQLTDSEDEDNDGVIPEDIEAENRKDIEKQNVNSDDSNDGINESDKNGKRIEDNGLDDKSESSDSEDSDENNLQINEDIDETVESPKNNDMKESSDESSDETNVETNKRSFDDSDDEEVVVMSKNKKRHLIIDDSDED</sequence>
<feature type="compositionally biased region" description="Acidic residues" evidence="4">
    <location>
        <begin position="968"/>
        <end position="983"/>
    </location>
</feature>
<dbReference type="GO" id="GO:0006281">
    <property type="term" value="P:DNA repair"/>
    <property type="evidence" value="ECO:0007669"/>
    <property type="project" value="TreeGrafter"/>
</dbReference>
<keyword evidence="3" id="KW-0131">Cell cycle</keyword>
<dbReference type="GO" id="GO:0003677">
    <property type="term" value="F:DNA binding"/>
    <property type="evidence" value="ECO:0007669"/>
    <property type="project" value="TreeGrafter"/>
</dbReference>
<evidence type="ECO:0000313" key="7">
    <source>
        <dbReference type="Proteomes" id="UP000759131"/>
    </source>
</evidence>
<dbReference type="InterPro" id="IPR006906">
    <property type="entry name" value="Timeless_N"/>
</dbReference>
<reference evidence="6" key="1">
    <citation type="submission" date="2020-11" db="EMBL/GenBank/DDBJ databases">
        <authorList>
            <person name="Tran Van P."/>
        </authorList>
    </citation>
    <scope>NUCLEOTIDE SEQUENCE</scope>
</reference>
<dbReference type="GO" id="GO:0031298">
    <property type="term" value="C:replication fork protection complex"/>
    <property type="evidence" value="ECO:0007669"/>
    <property type="project" value="TreeGrafter"/>
</dbReference>
<evidence type="ECO:0000256" key="2">
    <source>
        <dbReference type="ARBA" id="ARBA00023242"/>
    </source>
</evidence>
<evidence type="ECO:0000259" key="5">
    <source>
        <dbReference type="Pfam" id="PF04821"/>
    </source>
</evidence>
<protein>
    <recommendedName>
        <fullName evidence="5">Timeless N-terminal domain-containing protein</fullName>
    </recommendedName>
</protein>
<feature type="region of interest" description="Disordered" evidence="4">
    <location>
        <begin position="913"/>
        <end position="1101"/>
    </location>
</feature>
<evidence type="ECO:0000256" key="4">
    <source>
        <dbReference type="SAM" id="MobiDB-lite"/>
    </source>
</evidence>
<keyword evidence="2" id="KW-0539">Nucleus</keyword>
<organism evidence="6">
    <name type="scientific">Medioppia subpectinata</name>
    <dbReference type="NCBI Taxonomy" id="1979941"/>
    <lineage>
        <taxon>Eukaryota</taxon>
        <taxon>Metazoa</taxon>
        <taxon>Ecdysozoa</taxon>
        <taxon>Arthropoda</taxon>
        <taxon>Chelicerata</taxon>
        <taxon>Arachnida</taxon>
        <taxon>Acari</taxon>
        <taxon>Acariformes</taxon>
        <taxon>Sarcoptiformes</taxon>
        <taxon>Oribatida</taxon>
        <taxon>Brachypylina</taxon>
        <taxon>Oppioidea</taxon>
        <taxon>Oppiidae</taxon>
        <taxon>Medioppia</taxon>
    </lineage>
</organism>
<dbReference type="GO" id="GO:0043111">
    <property type="term" value="P:replication fork arrest"/>
    <property type="evidence" value="ECO:0007669"/>
    <property type="project" value="TreeGrafter"/>
</dbReference>
<dbReference type="InterPro" id="IPR044998">
    <property type="entry name" value="Timeless"/>
</dbReference>
<dbReference type="PANTHER" id="PTHR22940">
    <property type="entry name" value="TIMEOUT/TIMELESS-2"/>
    <property type="match status" value="1"/>
</dbReference>
<dbReference type="Pfam" id="PF04821">
    <property type="entry name" value="TIMELESS"/>
    <property type="match status" value="1"/>
</dbReference>
<name>A0A7R9Q4B8_9ACAR</name>
<dbReference type="Pfam" id="PF26019">
    <property type="entry name" value="HTH_TIMELESS"/>
    <property type="match status" value="1"/>
</dbReference>
<proteinExistence type="predicted"/>